<dbReference type="GO" id="GO:0008270">
    <property type="term" value="F:zinc ion binding"/>
    <property type="evidence" value="ECO:0007669"/>
    <property type="project" value="InterPro"/>
</dbReference>
<name>A0A7S8ED69_9CHLR</name>
<reference evidence="8 9" key="1">
    <citation type="submission" date="2020-02" db="EMBL/GenBank/DDBJ databases">
        <authorList>
            <person name="Zheng R.K."/>
            <person name="Sun C.M."/>
        </authorList>
    </citation>
    <scope>NUCLEOTIDE SEQUENCE [LARGE SCALE GENOMIC DNA]</scope>
    <source>
        <strain evidence="9">rifampicinis</strain>
    </source>
</reference>
<keyword evidence="5" id="KW-0456">Lyase</keyword>
<dbReference type="Gene3D" id="3.10.200.10">
    <property type="entry name" value="Alpha carbonic anhydrase"/>
    <property type="match status" value="1"/>
</dbReference>
<evidence type="ECO:0000256" key="2">
    <source>
        <dbReference type="ARBA" id="ARBA00012925"/>
    </source>
</evidence>
<feature type="domain" description="Alpha-carbonic anhydrase" evidence="7">
    <location>
        <begin position="1"/>
        <end position="218"/>
    </location>
</feature>
<dbReference type="InterPro" id="IPR036398">
    <property type="entry name" value="CA_dom_sf"/>
</dbReference>
<dbReference type="EMBL" id="CP062983">
    <property type="protein sequence ID" value="QPC84578.1"/>
    <property type="molecule type" value="Genomic_DNA"/>
</dbReference>
<dbReference type="KEGG" id="pmet:G4Y79_09435"/>
<dbReference type="CDD" id="cd03124">
    <property type="entry name" value="alpha_CA_prokaryotic_like"/>
    <property type="match status" value="1"/>
</dbReference>
<keyword evidence="3" id="KW-0479">Metal-binding</keyword>
<dbReference type="PANTHER" id="PTHR18952:SF265">
    <property type="entry name" value="CARBONIC ANHYDRASE"/>
    <property type="match status" value="1"/>
</dbReference>
<dbReference type="Pfam" id="PF00194">
    <property type="entry name" value="Carb_anhydrase"/>
    <property type="match status" value="1"/>
</dbReference>
<dbReference type="SUPFAM" id="SSF51069">
    <property type="entry name" value="Carbonic anhydrase"/>
    <property type="match status" value="1"/>
</dbReference>
<dbReference type="Proteomes" id="UP000594468">
    <property type="component" value="Chromosome"/>
</dbReference>
<evidence type="ECO:0000256" key="4">
    <source>
        <dbReference type="ARBA" id="ARBA00022833"/>
    </source>
</evidence>
<sequence length="218" mass="24255">MSAYGDWDCPLCNTGKMQSPINIIPTETKELGKLEFHYVPEVLKLEDTEFNILMMCSGESTLVYNNQTYTLQQYHFHHPGEHTINGEPYAMELHFVHSNDAGDMLVVAVMLTIGASEHPGYDALWQQLPITGNNASAEDTPLDLSALFPADTAHFYHYIGSLTTPPCTENIQWFILADPVALSQQQVAAYGAYRTGNNRPIQATNARPIYSNTMPNAT</sequence>
<dbReference type="AlphaFoldDB" id="A0A7S8ED69"/>
<dbReference type="GO" id="GO:0004089">
    <property type="term" value="F:carbonate dehydratase activity"/>
    <property type="evidence" value="ECO:0007669"/>
    <property type="project" value="UniProtKB-EC"/>
</dbReference>
<comment type="similarity">
    <text evidence="1">Belongs to the alpha-carbonic anhydrase family.</text>
</comment>
<evidence type="ECO:0000256" key="5">
    <source>
        <dbReference type="ARBA" id="ARBA00023239"/>
    </source>
</evidence>
<evidence type="ECO:0000256" key="3">
    <source>
        <dbReference type="ARBA" id="ARBA00022723"/>
    </source>
</evidence>
<evidence type="ECO:0000313" key="9">
    <source>
        <dbReference type="Proteomes" id="UP000594468"/>
    </source>
</evidence>
<evidence type="ECO:0000256" key="1">
    <source>
        <dbReference type="ARBA" id="ARBA00010718"/>
    </source>
</evidence>
<evidence type="ECO:0000259" key="7">
    <source>
        <dbReference type="PROSITE" id="PS51144"/>
    </source>
</evidence>
<keyword evidence="9" id="KW-1185">Reference proteome</keyword>
<dbReference type="SMART" id="SM01057">
    <property type="entry name" value="Carb_anhydrase"/>
    <property type="match status" value="1"/>
</dbReference>
<evidence type="ECO:0000313" key="8">
    <source>
        <dbReference type="EMBL" id="QPC84578.1"/>
    </source>
</evidence>
<dbReference type="PROSITE" id="PS51144">
    <property type="entry name" value="ALPHA_CA_2"/>
    <property type="match status" value="1"/>
</dbReference>
<dbReference type="PANTHER" id="PTHR18952">
    <property type="entry name" value="CARBONIC ANHYDRASE"/>
    <property type="match status" value="1"/>
</dbReference>
<protein>
    <recommendedName>
        <fullName evidence="2">carbonic anhydrase</fullName>
        <ecNumber evidence="2">4.2.1.1</ecNumber>
    </recommendedName>
</protein>
<dbReference type="EC" id="4.2.1.1" evidence="2"/>
<keyword evidence="4" id="KW-0862">Zinc</keyword>
<proteinExistence type="inferred from homology"/>
<evidence type="ECO:0000256" key="6">
    <source>
        <dbReference type="ARBA" id="ARBA00048348"/>
    </source>
</evidence>
<dbReference type="InterPro" id="IPR041891">
    <property type="entry name" value="Alpha_CA_prokaryot-like"/>
</dbReference>
<dbReference type="InterPro" id="IPR023561">
    <property type="entry name" value="Carbonic_anhydrase_a-class"/>
</dbReference>
<dbReference type="RefSeq" id="WP_195172641.1">
    <property type="nucleotide sequence ID" value="NZ_CP062983.1"/>
</dbReference>
<dbReference type="InterPro" id="IPR001148">
    <property type="entry name" value="CA_dom"/>
</dbReference>
<gene>
    <name evidence="8" type="ORF">G4Y79_09435</name>
</gene>
<organism evidence="8 9">
    <name type="scientific">Phototrophicus methaneseepsis</name>
    <dbReference type="NCBI Taxonomy" id="2710758"/>
    <lineage>
        <taxon>Bacteria</taxon>
        <taxon>Bacillati</taxon>
        <taxon>Chloroflexota</taxon>
        <taxon>Candidatus Thermofontia</taxon>
        <taxon>Phototrophicales</taxon>
        <taxon>Phototrophicaceae</taxon>
        <taxon>Phototrophicus</taxon>
    </lineage>
</organism>
<comment type="catalytic activity">
    <reaction evidence="6">
        <text>hydrogencarbonate + H(+) = CO2 + H2O</text>
        <dbReference type="Rhea" id="RHEA:10748"/>
        <dbReference type="ChEBI" id="CHEBI:15377"/>
        <dbReference type="ChEBI" id="CHEBI:15378"/>
        <dbReference type="ChEBI" id="CHEBI:16526"/>
        <dbReference type="ChEBI" id="CHEBI:17544"/>
        <dbReference type="EC" id="4.2.1.1"/>
    </reaction>
</comment>
<accession>A0A7S8ED69</accession>